<evidence type="ECO:0000256" key="7">
    <source>
        <dbReference type="ARBA" id="ARBA00022679"/>
    </source>
</evidence>
<dbReference type="GO" id="GO:0032259">
    <property type="term" value="P:methylation"/>
    <property type="evidence" value="ECO:0007669"/>
    <property type="project" value="UniProtKB-KW"/>
</dbReference>
<dbReference type="InterPro" id="IPR029063">
    <property type="entry name" value="SAM-dependent_MTases_sf"/>
</dbReference>
<evidence type="ECO:0000256" key="6">
    <source>
        <dbReference type="ARBA" id="ARBA00022603"/>
    </source>
</evidence>
<evidence type="ECO:0000256" key="5">
    <source>
        <dbReference type="ARBA" id="ARBA00022490"/>
    </source>
</evidence>
<dbReference type="Gene3D" id="3.40.50.150">
    <property type="entry name" value="Vaccinia Virus protein VP39"/>
    <property type="match status" value="1"/>
</dbReference>
<dbReference type="AlphaFoldDB" id="A0A164RLE5"/>
<dbReference type="PIRSF" id="PIRSF023956">
    <property type="entry name" value="Thiopurine_S-methyltransferase"/>
    <property type="match status" value="1"/>
</dbReference>
<dbReference type="STRING" id="35525.A0A164RLE5"/>
<keyword evidence="7 9" id="KW-0808">Transferase</keyword>
<sequence>MEERVEYWSKRWQVEDSPWHKTDVNRFLLSYFDRVKQIKEGKLRIFVPLCGKSHDLKWIYDQGHEVVGLDGVEKPILEFFQEQGLTYTKGSEGAIQFYISDDGRLKIYHSDLFALDTSICGKFDGIWDRGSLVAILPEDRVRYAKLLKSLLNENFAYLIDTMQYDQSQYPGPPLSVSVEEVTKLFGDVCDVETLLTVDTNADPLSAASYKLRFNLDTCYEIILLLKSKANSV</sequence>
<evidence type="ECO:0000313" key="10">
    <source>
        <dbReference type="Proteomes" id="UP000076858"/>
    </source>
</evidence>
<gene>
    <name evidence="9" type="ORF">APZ42_027426</name>
</gene>
<keyword evidence="6 9" id="KW-0489">Methyltransferase</keyword>
<dbReference type="GO" id="GO:0008119">
    <property type="term" value="F:thiopurine S-methyltransferase activity"/>
    <property type="evidence" value="ECO:0007669"/>
    <property type="project" value="UniProtKB-EC"/>
</dbReference>
<dbReference type="PANTHER" id="PTHR10259:SF11">
    <property type="entry name" value="THIOPURINE S-METHYLTRANSFERASE"/>
    <property type="match status" value="1"/>
</dbReference>
<dbReference type="EMBL" id="LRGB01002190">
    <property type="protein sequence ID" value="KZS08751.1"/>
    <property type="molecule type" value="Genomic_DNA"/>
</dbReference>
<dbReference type="GO" id="GO:0005737">
    <property type="term" value="C:cytoplasm"/>
    <property type="evidence" value="ECO:0007669"/>
    <property type="project" value="UniProtKB-SubCell"/>
</dbReference>
<evidence type="ECO:0000256" key="1">
    <source>
        <dbReference type="ARBA" id="ARBA00000903"/>
    </source>
</evidence>
<comment type="subcellular location">
    <subcellularLocation>
        <location evidence="2">Cytoplasm</location>
    </subcellularLocation>
</comment>
<keyword evidence="8" id="KW-0949">S-adenosyl-L-methionine</keyword>
<organism evidence="9 10">
    <name type="scientific">Daphnia magna</name>
    <dbReference type="NCBI Taxonomy" id="35525"/>
    <lineage>
        <taxon>Eukaryota</taxon>
        <taxon>Metazoa</taxon>
        <taxon>Ecdysozoa</taxon>
        <taxon>Arthropoda</taxon>
        <taxon>Crustacea</taxon>
        <taxon>Branchiopoda</taxon>
        <taxon>Diplostraca</taxon>
        <taxon>Cladocera</taxon>
        <taxon>Anomopoda</taxon>
        <taxon>Daphniidae</taxon>
        <taxon>Daphnia</taxon>
    </lineage>
</organism>
<dbReference type="InterPro" id="IPR008854">
    <property type="entry name" value="TPMT"/>
</dbReference>
<dbReference type="PROSITE" id="PS51585">
    <property type="entry name" value="SAM_MT_TPMT"/>
    <property type="match status" value="1"/>
</dbReference>
<dbReference type="Pfam" id="PF05724">
    <property type="entry name" value="TPMT"/>
    <property type="match status" value="1"/>
</dbReference>
<dbReference type="OrthoDB" id="276151at2759"/>
<keyword evidence="10" id="KW-1185">Reference proteome</keyword>
<dbReference type="Proteomes" id="UP000076858">
    <property type="component" value="Unassembled WGS sequence"/>
</dbReference>
<evidence type="ECO:0000256" key="8">
    <source>
        <dbReference type="ARBA" id="ARBA00022691"/>
    </source>
</evidence>
<dbReference type="EC" id="2.1.1.67" evidence="4"/>
<evidence type="ECO:0000256" key="3">
    <source>
        <dbReference type="ARBA" id="ARBA00008145"/>
    </source>
</evidence>
<comment type="similarity">
    <text evidence="3">Belongs to the class I-like SAM-binding methyltransferase superfamily. TPMT family.</text>
</comment>
<evidence type="ECO:0000256" key="2">
    <source>
        <dbReference type="ARBA" id="ARBA00004496"/>
    </source>
</evidence>
<proteinExistence type="inferred from homology"/>
<reference evidence="9 10" key="1">
    <citation type="submission" date="2016-03" db="EMBL/GenBank/DDBJ databases">
        <title>EvidentialGene: Evidence-directed Construction of Genes on Genomes.</title>
        <authorList>
            <person name="Gilbert D.G."/>
            <person name="Choi J.-H."/>
            <person name="Mockaitis K."/>
            <person name="Colbourne J."/>
            <person name="Pfrender M."/>
        </authorList>
    </citation>
    <scope>NUCLEOTIDE SEQUENCE [LARGE SCALE GENOMIC DNA]</scope>
    <source>
        <strain evidence="9 10">Xinb3</strain>
        <tissue evidence="9">Complete organism</tissue>
    </source>
</reference>
<protein>
    <recommendedName>
        <fullName evidence="4">thiopurine S-methyltransferase</fullName>
        <ecNumber evidence="4">2.1.1.67</ecNumber>
    </recommendedName>
</protein>
<dbReference type="FunFam" id="3.40.50.150:FF:000101">
    <property type="entry name" value="Thiopurine S-methyltransferase"/>
    <property type="match status" value="1"/>
</dbReference>
<dbReference type="InterPro" id="IPR025835">
    <property type="entry name" value="Thiopurine_S-MeTrfase"/>
</dbReference>
<evidence type="ECO:0000256" key="4">
    <source>
        <dbReference type="ARBA" id="ARBA00011905"/>
    </source>
</evidence>
<dbReference type="PANTHER" id="PTHR10259">
    <property type="entry name" value="THIOPURINE S-METHYLTRANSFERASE"/>
    <property type="match status" value="1"/>
</dbReference>
<comment type="caution">
    <text evidence="9">The sequence shown here is derived from an EMBL/GenBank/DDBJ whole genome shotgun (WGS) entry which is preliminary data.</text>
</comment>
<dbReference type="SUPFAM" id="SSF53335">
    <property type="entry name" value="S-adenosyl-L-methionine-dependent methyltransferases"/>
    <property type="match status" value="1"/>
</dbReference>
<keyword evidence="5" id="KW-0963">Cytoplasm</keyword>
<comment type="catalytic activity">
    <reaction evidence="1">
        <text>S-adenosyl-L-methionine + a thiopurine = S-adenosyl-L-homocysteine + a thiopurine S-methylether.</text>
        <dbReference type="EC" id="2.1.1.67"/>
    </reaction>
</comment>
<accession>A0A164RLE5</accession>
<name>A0A164RLE5_9CRUS</name>
<evidence type="ECO:0000313" key="9">
    <source>
        <dbReference type="EMBL" id="KZS08751.1"/>
    </source>
</evidence>